<keyword evidence="1" id="KW-0812">Transmembrane</keyword>
<keyword evidence="1" id="KW-1133">Transmembrane helix</keyword>
<dbReference type="Proteomes" id="UP000465306">
    <property type="component" value="Unassembled WGS sequence"/>
</dbReference>
<protein>
    <submittedName>
        <fullName evidence="2">Uncharacterized protein</fullName>
    </submittedName>
</protein>
<proteinExistence type="predicted"/>
<evidence type="ECO:0000313" key="2">
    <source>
        <dbReference type="EMBL" id="GFG64260.1"/>
    </source>
</evidence>
<organism evidence="2 3">
    <name type="scientific">Mycobacterium kubicae</name>
    <dbReference type="NCBI Taxonomy" id="120959"/>
    <lineage>
        <taxon>Bacteria</taxon>
        <taxon>Bacillati</taxon>
        <taxon>Actinomycetota</taxon>
        <taxon>Actinomycetes</taxon>
        <taxon>Mycobacteriales</taxon>
        <taxon>Mycobacteriaceae</taxon>
        <taxon>Mycobacterium</taxon>
        <taxon>Mycobacterium simiae complex</taxon>
    </lineage>
</organism>
<keyword evidence="3" id="KW-1185">Reference proteome</keyword>
<reference evidence="2 3" key="1">
    <citation type="journal article" date="2019" name="Emerg. Microbes Infect.">
        <title>Comprehensive subspecies identification of 175 nontuberculous mycobacteria species based on 7547 genomic profiles.</title>
        <authorList>
            <person name="Matsumoto Y."/>
            <person name="Kinjo T."/>
            <person name="Motooka D."/>
            <person name="Nabeya D."/>
            <person name="Jung N."/>
            <person name="Uechi K."/>
            <person name="Horii T."/>
            <person name="Iida T."/>
            <person name="Fujita J."/>
            <person name="Nakamura S."/>
        </authorList>
    </citation>
    <scope>NUCLEOTIDE SEQUENCE [LARGE SCALE GENOMIC DNA]</scope>
    <source>
        <strain evidence="2 3">JCM 13573</strain>
    </source>
</reference>
<accession>A0ABQ1BKJ0</accession>
<evidence type="ECO:0000313" key="3">
    <source>
        <dbReference type="Proteomes" id="UP000465306"/>
    </source>
</evidence>
<keyword evidence="1" id="KW-0472">Membrane</keyword>
<evidence type="ECO:0000256" key="1">
    <source>
        <dbReference type="SAM" id="Phobius"/>
    </source>
</evidence>
<sequence>MVPPPRRPPRSTADTVAAVLLSFALVALCALGLLAALVPSLWAFLPICSDNCDDPKFSKFFDHTFTGAAVVVGGEVIAVGVGGIGMVVAGVRRSVLWIWPAIGAAIVVAAFLVALLIWINGIPSGH</sequence>
<comment type="caution">
    <text evidence="2">The sequence shown here is derived from an EMBL/GenBank/DDBJ whole genome shotgun (WGS) entry which is preliminary data.</text>
</comment>
<name>A0ABQ1BKJ0_9MYCO</name>
<feature type="transmembrane region" description="Helical" evidence="1">
    <location>
        <begin position="96"/>
        <end position="119"/>
    </location>
</feature>
<dbReference type="EMBL" id="BLKU01000003">
    <property type="protein sequence ID" value="GFG64260.1"/>
    <property type="molecule type" value="Genomic_DNA"/>
</dbReference>
<gene>
    <name evidence="2" type="ORF">MKUB_17500</name>
</gene>
<feature type="transmembrane region" description="Helical" evidence="1">
    <location>
        <begin position="67"/>
        <end position="89"/>
    </location>
</feature>